<proteinExistence type="predicted"/>
<protein>
    <recommendedName>
        <fullName evidence="2">Glyoxalase/fosfomycin resistance/dioxygenase domain-containing protein</fullName>
    </recommendedName>
</protein>
<dbReference type="PANTHER" id="PTHR46036:SF2">
    <property type="entry name" value="LACTOYLGLUTATHIONE LYASE GLX1"/>
    <property type="match status" value="1"/>
</dbReference>
<dbReference type="InterPro" id="IPR004360">
    <property type="entry name" value="Glyas_Fos-R_dOase_dom"/>
</dbReference>
<dbReference type="SUPFAM" id="SSF54593">
    <property type="entry name" value="Glyoxalase/Bleomycin resistance protein/Dihydroxybiphenyl dioxygenase"/>
    <property type="match status" value="1"/>
</dbReference>
<feature type="signal peptide" evidence="1">
    <location>
        <begin position="1"/>
        <end position="18"/>
    </location>
</feature>
<dbReference type="GO" id="GO:0005737">
    <property type="term" value="C:cytoplasm"/>
    <property type="evidence" value="ECO:0007669"/>
    <property type="project" value="TreeGrafter"/>
</dbReference>
<evidence type="ECO:0000313" key="3">
    <source>
        <dbReference type="EMBL" id="VFU27722.1"/>
    </source>
</evidence>
<organism evidence="3">
    <name type="scientific">Salix viminalis</name>
    <name type="common">Common osier</name>
    <name type="synonym">Basket willow</name>
    <dbReference type="NCBI Taxonomy" id="40686"/>
    <lineage>
        <taxon>Eukaryota</taxon>
        <taxon>Viridiplantae</taxon>
        <taxon>Streptophyta</taxon>
        <taxon>Embryophyta</taxon>
        <taxon>Tracheophyta</taxon>
        <taxon>Spermatophyta</taxon>
        <taxon>Magnoliopsida</taxon>
        <taxon>eudicotyledons</taxon>
        <taxon>Gunneridae</taxon>
        <taxon>Pentapetalae</taxon>
        <taxon>rosids</taxon>
        <taxon>fabids</taxon>
        <taxon>Malpighiales</taxon>
        <taxon>Salicaceae</taxon>
        <taxon>Saliceae</taxon>
        <taxon>Salix</taxon>
    </lineage>
</organism>
<dbReference type="PANTHER" id="PTHR46036">
    <property type="entry name" value="LACTOYLGLUTATHIONE LYASE"/>
    <property type="match status" value="1"/>
</dbReference>
<dbReference type="AlphaFoldDB" id="A0A6N2KRM0"/>
<feature type="chain" id="PRO_5026985257" description="Glyoxalase/fosfomycin resistance/dioxygenase domain-containing protein" evidence="1">
    <location>
        <begin position="19"/>
        <end position="122"/>
    </location>
</feature>
<sequence>MLCIASVTLSVPLSVINCAYICVRARVFYTEGFGMKLLRQRDIPEEKYSNAFLGFGPEESNFVVELTYNYGVTSYDIGTGFGHLQLQQRMFTSWWRNFVHCATLLGLVCQRWCVYLCLCEGS</sequence>
<keyword evidence="1" id="KW-0732">Signal</keyword>
<dbReference type="EMBL" id="CAADRP010000391">
    <property type="protein sequence ID" value="VFU27722.1"/>
    <property type="molecule type" value="Genomic_DNA"/>
</dbReference>
<feature type="domain" description="Glyoxalase/fosfomycin resistance/dioxygenase" evidence="2">
    <location>
        <begin position="25"/>
        <end position="97"/>
    </location>
</feature>
<dbReference type="Pfam" id="PF00903">
    <property type="entry name" value="Glyoxalase"/>
    <property type="match status" value="1"/>
</dbReference>
<dbReference type="GO" id="GO:0019243">
    <property type="term" value="P:methylglyoxal catabolic process to D-lactate via S-lactoyl-glutathione"/>
    <property type="evidence" value="ECO:0007669"/>
    <property type="project" value="TreeGrafter"/>
</dbReference>
<evidence type="ECO:0000259" key="2">
    <source>
        <dbReference type="Pfam" id="PF00903"/>
    </source>
</evidence>
<dbReference type="InterPro" id="IPR029068">
    <property type="entry name" value="Glyas_Bleomycin-R_OHBP_Dase"/>
</dbReference>
<dbReference type="GO" id="GO:0004462">
    <property type="term" value="F:lactoylglutathione lyase activity"/>
    <property type="evidence" value="ECO:0007669"/>
    <property type="project" value="TreeGrafter"/>
</dbReference>
<accession>A0A6N2KRM0</accession>
<reference evidence="3" key="1">
    <citation type="submission" date="2019-03" db="EMBL/GenBank/DDBJ databases">
        <authorList>
            <person name="Mank J."/>
            <person name="Almeida P."/>
        </authorList>
    </citation>
    <scope>NUCLEOTIDE SEQUENCE</scope>
    <source>
        <strain evidence="3">78183</strain>
    </source>
</reference>
<evidence type="ECO:0000256" key="1">
    <source>
        <dbReference type="SAM" id="SignalP"/>
    </source>
</evidence>
<name>A0A6N2KRM0_SALVM</name>
<dbReference type="Gene3D" id="3.10.180.10">
    <property type="entry name" value="2,3-Dihydroxybiphenyl 1,2-Dioxygenase, domain 1"/>
    <property type="match status" value="1"/>
</dbReference>
<gene>
    <name evidence="3" type="ORF">SVIM_LOCUS85975</name>
</gene>